<dbReference type="Proteomes" id="UP001055712">
    <property type="component" value="Unassembled WGS sequence"/>
</dbReference>
<sequence>MTQTTGGQRAQKRKLPQGFWQVVFSHGGQEHEVQPLVSAEEAGLVCDLLTLKEAIDGQLDPSFLRLRSQHLASLAVDPEHSDALRSALQSHGTSFNEFVEQLQDCTLLPETQRAAGGCLLVVAAERGHASIAQLLLAADPEAAQCTDQKSQTPLHCAAQSGHIATCQLLLDSAPQTATAADCDGALPLHSAAQNGQTTVVKLLLEKAPQTATAANSHGCLPLHLAAQGGHAAASEVLLDSAPQAAMAADENSKLPLHLACKGGDLATCQLLLDRAPEAVTAADAQGRLPLHWAAQEGHADVCQLLLDTAPQAAMAADEDSWLPLHCAAHGGHTAIVQLLLGQEQQTATAADKDGCLPLHVAAWQGRTETCQLLLDQAPDTATLHNLDDKAPLQLALDPVEGPPFFDTARFLLTVGPTPAVLEALQSAGPVAQPLFADLVIARLPLPDEEWAAVPAPCPGLGRALAAVLSHSAEQARQLVQHLPPSDAQQLRTAALSLHRALKSMGIAPALPSPIVWHILALSFAE</sequence>
<evidence type="ECO:0000256" key="3">
    <source>
        <dbReference type="PROSITE-ProRule" id="PRU00023"/>
    </source>
</evidence>
<organism evidence="4 5">
    <name type="scientific">Chlorella vulgaris</name>
    <name type="common">Green alga</name>
    <dbReference type="NCBI Taxonomy" id="3077"/>
    <lineage>
        <taxon>Eukaryota</taxon>
        <taxon>Viridiplantae</taxon>
        <taxon>Chlorophyta</taxon>
        <taxon>core chlorophytes</taxon>
        <taxon>Trebouxiophyceae</taxon>
        <taxon>Chlorellales</taxon>
        <taxon>Chlorellaceae</taxon>
        <taxon>Chlorella clade</taxon>
        <taxon>Chlorella</taxon>
    </lineage>
</organism>
<dbReference type="InterPro" id="IPR002110">
    <property type="entry name" value="Ankyrin_rpt"/>
</dbReference>
<gene>
    <name evidence="4" type="ORF">D9Q98_005860</name>
</gene>
<proteinExistence type="predicted"/>
<keyword evidence="5" id="KW-1185">Reference proteome</keyword>
<keyword evidence="2 3" id="KW-0040">ANK repeat</keyword>
<accession>A0A9D4TWI5</accession>
<reference evidence="4" key="1">
    <citation type="journal article" date="2019" name="Plant J.">
        <title>Chlorella vulgaris genome assembly and annotation reveals the molecular basis for metabolic acclimation to high light conditions.</title>
        <authorList>
            <person name="Cecchin M."/>
            <person name="Marcolungo L."/>
            <person name="Rossato M."/>
            <person name="Girolomoni L."/>
            <person name="Cosentino E."/>
            <person name="Cuine S."/>
            <person name="Li-Beisson Y."/>
            <person name="Delledonne M."/>
            <person name="Ballottari M."/>
        </authorList>
    </citation>
    <scope>NUCLEOTIDE SEQUENCE</scope>
    <source>
        <strain evidence="4">211/11P</strain>
    </source>
</reference>
<dbReference type="Pfam" id="PF12796">
    <property type="entry name" value="Ank_2"/>
    <property type="match status" value="3"/>
</dbReference>
<feature type="repeat" description="ANK" evidence="3">
    <location>
        <begin position="149"/>
        <end position="181"/>
    </location>
</feature>
<dbReference type="OrthoDB" id="513629at2759"/>
<evidence type="ECO:0000313" key="5">
    <source>
        <dbReference type="Proteomes" id="UP001055712"/>
    </source>
</evidence>
<dbReference type="InterPro" id="IPR036770">
    <property type="entry name" value="Ankyrin_rpt-contain_sf"/>
</dbReference>
<protein>
    <submittedName>
        <fullName evidence="4">Uncharacterized protein</fullName>
    </submittedName>
</protein>
<dbReference type="EMBL" id="SIDB01000002">
    <property type="protein sequence ID" value="KAI3436443.1"/>
    <property type="molecule type" value="Genomic_DNA"/>
</dbReference>
<evidence type="ECO:0000313" key="4">
    <source>
        <dbReference type="EMBL" id="KAI3436443.1"/>
    </source>
</evidence>
<dbReference type="Pfam" id="PF00023">
    <property type="entry name" value="Ank"/>
    <property type="match status" value="1"/>
</dbReference>
<reference evidence="4" key="2">
    <citation type="submission" date="2020-11" db="EMBL/GenBank/DDBJ databases">
        <authorList>
            <person name="Cecchin M."/>
            <person name="Marcolungo L."/>
            <person name="Rossato M."/>
            <person name="Girolomoni L."/>
            <person name="Cosentino E."/>
            <person name="Cuine S."/>
            <person name="Li-Beisson Y."/>
            <person name="Delledonne M."/>
            <person name="Ballottari M."/>
        </authorList>
    </citation>
    <scope>NUCLEOTIDE SEQUENCE</scope>
    <source>
        <strain evidence="4">211/11P</strain>
        <tissue evidence="4">Whole cell</tissue>
    </source>
</reference>
<dbReference type="AlphaFoldDB" id="A0A9D4TWI5"/>
<dbReference type="PROSITE" id="PS50297">
    <property type="entry name" value="ANK_REP_REGION"/>
    <property type="match status" value="4"/>
</dbReference>
<dbReference type="SMART" id="SM00248">
    <property type="entry name" value="ANK"/>
    <property type="match status" value="7"/>
</dbReference>
<feature type="repeat" description="ANK" evidence="3">
    <location>
        <begin position="353"/>
        <end position="385"/>
    </location>
</feature>
<comment type="caution">
    <text evidence="4">The sequence shown here is derived from an EMBL/GenBank/DDBJ whole genome shotgun (WGS) entry which is preliminary data.</text>
</comment>
<dbReference type="SUPFAM" id="SSF48403">
    <property type="entry name" value="Ankyrin repeat"/>
    <property type="match status" value="1"/>
</dbReference>
<name>A0A9D4TWI5_CHLVU</name>
<feature type="repeat" description="ANK" evidence="3">
    <location>
        <begin position="285"/>
        <end position="317"/>
    </location>
</feature>
<dbReference type="PROSITE" id="PS50088">
    <property type="entry name" value="ANK_REPEAT"/>
    <property type="match status" value="4"/>
</dbReference>
<feature type="repeat" description="ANK" evidence="3">
    <location>
        <begin position="183"/>
        <end position="215"/>
    </location>
</feature>
<evidence type="ECO:0000256" key="2">
    <source>
        <dbReference type="ARBA" id="ARBA00023043"/>
    </source>
</evidence>
<dbReference type="InterPro" id="IPR050889">
    <property type="entry name" value="Dendritic_Spine_Reg/Scaffold"/>
</dbReference>
<dbReference type="PANTHER" id="PTHR24166">
    <property type="entry name" value="ROLLING PEBBLES, ISOFORM B"/>
    <property type="match status" value="1"/>
</dbReference>
<keyword evidence="1" id="KW-0677">Repeat</keyword>
<evidence type="ECO:0000256" key="1">
    <source>
        <dbReference type="ARBA" id="ARBA00022737"/>
    </source>
</evidence>
<dbReference type="PANTHER" id="PTHR24166:SF48">
    <property type="entry name" value="PROTEIN VAPYRIN"/>
    <property type="match status" value="1"/>
</dbReference>
<dbReference type="Gene3D" id="1.25.40.20">
    <property type="entry name" value="Ankyrin repeat-containing domain"/>
    <property type="match status" value="3"/>
</dbReference>